<organism evidence="1 2">
    <name type="scientific">Meloidogyne enterolobii</name>
    <name type="common">Root-knot nematode worm</name>
    <name type="synonym">Meloidogyne mayaguensis</name>
    <dbReference type="NCBI Taxonomy" id="390850"/>
    <lineage>
        <taxon>Eukaryota</taxon>
        <taxon>Metazoa</taxon>
        <taxon>Ecdysozoa</taxon>
        <taxon>Nematoda</taxon>
        <taxon>Chromadorea</taxon>
        <taxon>Rhabditida</taxon>
        <taxon>Tylenchina</taxon>
        <taxon>Tylenchomorpha</taxon>
        <taxon>Tylenchoidea</taxon>
        <taxon>Meloidogynidae</taxon>
        <taxon>Meloidogyninae</taxon>
        <taxon>Meloidogyne</taxon>
    </lineage>
</organism>
<reference evidence="1" key="1">
    <citation type="submission" date="2023-11" db="EMBL/GenBank/DDBJ databases">
        <authorList>
            <person name="Poullet M."/>
        </authorList>
    </citation>
    <scope>NUCLEOTIDE SEQUENCE</scope>
    <source>
        <strain evidence="1">E1834</strain>
    </source>
</reference>
<sequence length="66" mass="7892">MIFFHCVFLLLISGTFVISELFFLSCSFFFFQICVSSFELFLDTRLFGQMFCNNINYLIILFIFEL</sequence>
<dbReference type="Proteomes" id="UP001497535">
    <property type="component" value="Unassembled WGS sequence"/>
</dbReference>
<comment type="caution">
    <text evidence="1">The sequence shown here is derived from an EMBL/GenBank/DDBJ whole genome shotgun (WGS) entry which is preliminary data.</text>
</comment>
<gene>
    <name evidence="1" type="ORF">MENTE1834_LOCUS12218</name>
</gene>
<evidence type="ECO:0000313" key="1">
    <source>
        <dbReference type="EMBL" id="CAK5046900.1"/>
    </source>
</evidence>
<proteinExistence type="predicted"/>
<accession>A0ACB0YHG0</accession>
<protein>
    <submittedName>
        <fullName evidence="1">Uncharacterized protein</fullName>
    </submittedName>
</protein>
<keyword evidence="2" id="KW-1185">Reference proteome</keyword>
<evidence type="ECO:0000313" key="2">
    <source>
        <dbReference type="Proteomes" id="UP001497535"/>
    </source>
</evidence>
<dbReference type="EMBL" id="CAVMJV010000012">
    <property type="protein sequence ID" value="CAK5046900.1"/>
    <property type="molecule type" value="Genomic_DNA"/>
</dbReference>
<name>A0ACB0YHG0_MELEN</name>